<dbReference type="Pfam" id="PF00657">
    <property type="entry name" value="Lipase_GDSL"/>
    <property type="match status" value="1"/>
</dbReference>
<keyword evidence="7" id="KW-0443">Lipid metabolism</keyword>
<evidence type="ECO:0000256" key="3">
    <source>
        <dbReference type="ARBA" id="ARBA00022525"/>
    </source>
</evidence>
<dbReference type="GO" id="GO:0016042">
    <property type="term" value="P:lipid catabolic process"/>
    <property type="evidence" value="ECO:0007669"/>
    <property type="project" value="UniProtKB-KW"/>
</dbReference>
<dbReference type="PANTHER" id="PTHR45650:SF14">
    <property type="entry name" value="GDSL ESTERASE_LIPASE 7-LIKE"/>
    <property type="match status" value="1"/>
</dbReference>
<evidence type="ECO:0000313" key="9">
    <source>
        <dbReference type="EMBL" id="KAK1268286.1"/>
    </source>
</evidence>
<dbReference type="Proteomes" id="UP001179952">
    <property type="component" value="Unassembled WGS sequence"/>
</dbReference>
<keyword evidence="3" id="KW-0964">Secreted</keyword>
<dbReference type="InterPro" id="IPR001087">
    <property type="entry name" value="GDSL"/>
</dbReference>
<feature type="signal peptide" evidence="8">
    <location>
        <begin position="1"/>
        <end position="29"/>
    </location>
</feature>
<dbReference type="GO" id="GO:0005576">
    <property type="term" value="C:extracellular region"/>
    <property type="evidence" value="ECO:0007669"/>
    <property type="project" value="UniProtKB-SubCell"/>
</dbReference>
<comment type="caution">
    <text evidence="9">The sequence shown here is derived from an EMBL/GenBank/DDBJ whole genome shotgun (WGS) entry which is preliminary data.</text>
</comment>
<evidence type="ECO:0000256" key="5">
    <source>
        <dbReference type="ARBA" id="ARBA00022801"/>
    </source>
</evidence>
<dbReference type="AlphaFoldDB" id="A0AAV9AVV2"/>
<feature type="chain" id="PRO_5043575026" evidence="8">
    <location>
        <begin position="30"/>
        <end position="201"/>
    </location>
</feature>
<sequence length="201" mass="21329">MKKATTPPGPPPPLLLVFIGLIFLPISTCQLAPAVYIFGDSLSDSGNNNVLQTQAKVNYAPYGVDFRSPTGWFTNGRTFADIIAQLLGLPFAPPYMGLSAEQRCTITTGINYASGAGGILNETGTALAFEKLLVRKCFFKRQDSKCALLRGHGARFIVPGEHPAVWQPAAECVLGFDPSDGGGVLSDGGQLLQLDKGSARQ</sequence>
<gene>
    <name evidence="9" type="ORF">QJS04_geneDACA006689</name>
</gene>
<protein>
    <submittedName>
        <fullName evidence="9">GDSL esterase/lipase 7</fullName>
    </submittedName>
</protein>
<comment type="similarity">
    <text evidence="2">Belongs to the 'GDSL' lipolytic enzyme family.</text>
</comment>
<dbReference type="Gene3D" id="3.40.50.1110">
    <property type="entry name" value="SGNH hydrolase"/>
    <property type="match status" value="1"/>
</dbReference>
<evidence type="ECO:0000256" key="1">
    <source>
        <dbReference type="ARBA" id="ARBA00004613"/>
    </source>
</evidence>
<keyword evidence="10" id="KW-1185">Reference proteome</keyword>
<dbReference type="EMBL" id="JAUJYN010000006">
    <property type="protein sequence ID" value="KAK1268286.1"/>
    <property type="molecule type" value="Genomic_DNA"/>
</dbReference>
<accession>A0AAV9AVV2</accession>
<keyword evidence="4 8" id="KW-0732">Signal</keyword>
<dbReference type="InterPro" id="IPR051238">
    <property type="entry name" value="GDSL_esterase/lipase"/>
</dbReference>
<name>A0AAV9AVV2_ACOGR</name>
<reference evidence="9" key="1">
    <citation type="journal article" date="2023" name="Nat. Commun.">
        <title>Diploid and tetraploid genomes of Acorus and the evolution of monocots.</title>
        <authorList>
            <person name="Ma L."/>
            <person name="Liu K.W."/>
            <person name="Li Z."/>
            <person name="Hsiao Y.Y."/>
            <person name="Qi Y."/>
            <person name="Fu T."/>
            <person name="Tang G.D."/>
            <person name="Zhang D."/>
            <person name="Sun W.H."/>
            <person name="Liu D.K."/>
            <person name="Li Y."/>
            <person name="Chen G.Z."/>
            <person name="Liu X.D."/>
            <person name="Liao X.Y."/>
            <person name="Jiang Y.T."/>
            <person name="Yu X."/>
            <person name="Hao Y."/>
            <person name="Huang J."/>
            <person name="Zhao X.W."/>
            <person name="Ke S."/>
            <person name="Chen Y.Y."/>
            <person name="Wu W.L."/>
            <person name="Hsu J.L."/>
            <person name="Lin Y.F."/>
            <person name="Huang M.D."/>
            <person name="Li C.Y."/>
            <person name="Huang L."/>
            <person name="Wang Z.W."/>
            <person name="Zhao X."/>
            <person name="Zhong W.Y."/>
            <person name="Peng D.H."/>
            <person name="Ahmad S."/>
            <person name="Lan S."/>
            <person name="Zhang J.S."/>
            <person name="Tsai W.C."/>
            <person name="Van de Peer Y."/>
            <person name="Liu Z.J."/>
        </authorList>
    </citation>
    <scope>NUCLEOTIDE SEQUENCE</scope>
    <source>
        <strain evidence="9">SCP</strain>
    </source>
</reference>
<reference evidence="9" key="2">
    <citation type="submission" date="2023-06" db="EMBL/GenBank/DDBJ databases">
        <authorList>
            <person name="Ma L."/>
            <person name="Liu K.-W."/>
            <person name="Li Z."/>
            <person name="Hsiao Y.-Y."/>
            <person name="Qi Y."/>
            <person name="Fu T."/>
            <person name="Tang G."/>
            <person name="Zhang D."/>
            <person name="Sun W.-H."/>
            <person name="Liu D.-K."/>
            <person name="Li Y."/>
            <person name="Chen G.-Z."/>
            <person name="Liu X.-D."/>
            <person name="Liao X.-Y."/>
            <person name="Jiang Y.-T."/>
            <person name="Yu X."/>
            <person name="Hao Y."/>
            <person name="Huang J."/>
            <person name="Zhao X.-W."/>
            <person name="Ke S."/>
            <person name="Chen Y.-Y."/>
            <person name="Wu W.-L."/>
            <person name="Hsu J.-L."/>
            <person name="Lin Y.-F."/>
            <person name="Huang M.-D."/>
            <person name="Li C.-Y."/>
            <person name="Huang L."/>
            <person name="Wang Z.-W."/>
            <person name="Zhao X."/>
            <person name="Zhong W.-Y."/>
            <person name="Peng D.-H."/>
            <person name="Ahmad S."/>
            <person name="Lan S."/>
            <person name="Zhang J.-S."/>
            <person name="Tsai W.-C."/>
            <person name="Van De Peer Y."/>
            <person name="Liu Z.-J."/>
        </authorList>
    </citation>
    <scope>NUCLEOTIDE SEQUENCE</scope>
    <source>
        <strain evidence="9">SCP</strain>
        <tissue evidence="9">Leaves</tissue>
    </source>
</reference>
<evidence type="ECO:0000256" key="7">
    <source>
        <dbReference type="ARBA" id="ARBA00023098"/>
    </source>
</evidence>
<comment type="subcellular location">
    <subcellularLocation>
        <location evidence="1">Secreted</location>
    </subcellularLocation>
</comment>
<keyword evidence="5" id="KW-0378">Hydrolase</keyword>
<evidence type="ECO:0000256" key="4">
    <source>
        <dbReference type="ARBA" id="ARBA00022729"/>
    </source>
</evidence>
<evidence type="ECO:0000256" key="2">
    <source>
        <dbReference type="ARBA" id="ARBA00008668"/>
    </source>
</evidence>
<organism evidence="9 10">
    <name type="scientific">Acorus gramineus</name>
    <name type="common">Dwarf sweet flag</name>
    <dbReference type="NCBI Taxonomy" id="55184"/>
    <lineage>
        <taxon>Eukaryota</taxon>
        <taxon>Viridiplantae</taxon>
        <taxon>Streptophyta</taxon>
        <taxon>Embryophyta</taxon>
        <taxon>Tracheophyta</taxon>
        <taxon>Spermatophyta</taxon>
        <taxon>Magnoliopsida</taxon>
        <taxon>Liliopsida</taxon>
        <taxon>Acoraceae</taxon>
        <taxon>Acorus</taxon>
    </lineage>
</organism>
<dbReference type="PANTHER" id="PTHR45650">
    <property type="entry name" value="GDSL-LIKE LIPASE/ACYLHYDROLASE-RELATED"/>
    <property type="match status" value="1"/>
</dbReference>
<keyword evidence="6" id="KW-0442">Lipid degradation</keyword>
<dbReference type="InterPro" id="IPR036514">
    <property type="entry name" value="SGNH_hydro_sf"/>
</dbReference>
<evidence type="ECO:0000256" key="8">
    <source>
        <dbReference type="SAM" id="SignalP"/>
    </source>
</evidence>
<evidence type="ECO:0000256" key="6">
    <source>
        <dbReference type="ARBA" id="ARBA00022963"/>
    </source>
</evidence>
<proteinExistence type="inferred from homology"/>
<evidence type="ECO:0000313" key="10">
    <source>
        <dbReference type="Proteomes" id="UP001179952"/>
    </source>
</evidence>
<dbReference type="GO" id="GO:0016788">
    <property type="term" value="F:hydrolase activity, acting on ester bonds"/>
    <property type="evidence" value="ECO:0007669"/>
    <property type="project" value="InterPro"/>
</dbReference>